<comment type="caution">
    <text evidence="3">The sequence shown here is derived from an EMBL/GenBank/DDBJ whole genome shotgun (WGS) entry which is preliminary data.</text>
</comment>
<organism evidence="3 4">
    <name type="scientific">Jatrophihabitans lederbergiae</name>
    <dbReference type="NCBI Taxonomy" id="3075547"/>
    <lineage>
        <taxon>Bacteria</taxon>
        <taxon>Bacillati</taxon>
        <taxon>Actinomycetota</taxon>
        <taxon>Actinomycetes</taxon>
        <taxon>Jatrophihabitantales</taxon>
        <taxon>Jatrophihabitantaceae</taxon>
        <taxon>Jatrophihabitans</taxon>
    </lineage>
</organism>
<dbReference type="PANTHER" id="PTHR43138:SF1">
    <property type="entry name" value="N-ACETYLTRANSFERASE ACA1"/>
    <property type="match status" value="1"/>
</dbReference>
<feature type="region of interest" description="Disordered" evidence="1">
    <location>
        <begin position="1"/>
        <end position="26"/>
    </location>
</feature>
<keyword evidence="4" id="KW-1185">Reference proteome</keyword>
<evidence type="ECO:0000256" key="1">
    <source>
        <dbReference type="SAM" id="MobiDB-lite"/>
    </source>
</evidence>
<keyword evidence="3" id="KW-0012">Acyltransferase</keyword>
<dbReference type="EC" id="2.3.1.-" evidence="3"/>
<name>A0ABU2J4T4_9ACTN</name>
<accession>A0ABU2J4T4</accession>
<sequence length="118" mass="12899">MGGESRRRDRRARDVQARPEQARSGSHVATATYLVSSGARGRGVGRAMVRHCLDRAAGAGYRGIQFNAVVATNVYAVALYEDLGFSVTGRIPGGFRHPEHGFVDLLIMYCDLIGYRDL</sequence>
<gene>
    <name evidence="3" type="ORF">RM423_01115</name>
</gene>
<feature type="compositionally biased region" description="Basic and acidic residues" evidence="1">
    <location>
        <begin position="1"/>
        <end position="21"/>
    </location>
</feature>
<protein>
    <submittedName>
        <fullName evidence="3">GNAT family N-acetyltransferase</fullName>
        <ecNumber evidence="3">2.3.1.-</ecNumber>
    </submittedName>
</protein>
<dbReference type="PROSITE" id="PS51186">
    <property type="entry name" value="GNAT"/>
    <property type="match status" value="1"/>
</dbReference>
<evidence type="ECO:0000313" key="3">
    <source>
        <dbReference type="EMBL" id="MDT0259987.1"/>
    </source>
</evidence>
<dbReference type="Proteomes" id="UP001183176">
    <property type="component" value="Unassembled WGS sequence"/>
</dbReference>
<evidence type="ECO:0000259" key="2">
    <source>
        <dbReference type="PROSITE" id="PS51186"/>
    </source>
</evidence>
<dbReference type="EMBL" id="JAVREH010000001">
    <property type="protein sequence ID" value="MDT0259987.1"/>
    <property type="molecule type" value="Genomic_DNA"/>
</dbReference>
<dbReference type="InterPro" id="IPR016181">
    <property type="entry name" value="Acyl_CoA_acyltransferase"/>
</dbReference>
<proteinExistence type="predicted"/>
<dbReference type="InterPro" id="IPR000182">
    <property type="entry name" value="GNAT_dom"/>
</dbReference>
<feature type="domain" description="N-acetyltransferase" evidence="2">
    <location>
        <begin position="1"/>
        <end position="113"/>
    </location>
</feature>
<dbReference type="InterPro" id="IPR052742">
    <property type="entry name" value="Mito_N-acetyltransferase"/>
</dbReference>
<dbReference type="Pfam" id="PF00583">
    <property type="entry name" value="Acetyltransf_1"/>
    <property type="match status" value="1"/>
</dbReference>
<dbReference type="CDD" id="cd04301">
    <property type="entry name" value="NAT_SF"/>
    <property type="match status" value="1"/>
</dbReference>
<keyword evidence="3" id="KW-0808">Transferase</keyword>
<reference evidence="4" key="1">
    <citation type="submission" date="2023-07" db="EMBL/GenBank/DDBJ databases">
        <title>30 novel species of actinomycetes from the DSMZ collection.</title>
        <authorList>
            <person name="Nouioui I."/>
        </authorList>
    </citation>
    <scope>NUCLEOTIDE SEQUENCE [LARGE SCALE GENOMIC DNA]</scope>
    <source>
        <strain evidence="4">DSM 44399</strain>
    </source>
</reference>
<dbReference type="Gene3D" id="3.40.630.30">
    <property type="match status" value="1"/>
</dbReference>
<dbReference type="GO" id="GO:0016746">
    <property type="term" value="F:acyltransferase activity"/>
    <property type="evidence" value="ECO:0007669"/>
    <property type="project" value="UniProtKB-KW"/>
</dbReference>
<dbReference type="SUPFAM" id="SSF55729">
    <property type="entry name" value="Acyl-CoA N-acyltransferases (Nat)"/>
    <property type="match status" value="1"/>
</dbReference>
<dbReference type="PANTHER" id="PTHR43138">
    <property type="entry name" value="ACETYLTRANSFERASE, GNAT FAMILY"/>
    <property type="match status" value="1"/>
</dbReference>
<evidence type="ECO:0000313" key="4">
    <source>
        <dbReference type="Proteomes" id="UP001183176"/>
    </source>
</evidence>